<feature type="region of interest" description="Disordered" evidence="1">
    <location>
        <begin position="122"/>
        <end position="144"/>
    </location>
</feature>
<dbReference type="Proteomes" id="UP000887577">
    <property type="component" value="Unplaced"/>
</dbReference>
<organism evidence="2 3">
    <name type="scientific">Panagrolaimus superbus</name>
    <dbReference type="NCBI Taxonomy" id="310955"/>
    <lineage>
        <taxon>Eukaryota</taxon>
        <taxon>Metazoa</taxon>
        <taxon>Ecdysozoa</taxon>
        <taxon>Nematoda</taxon>
        <taxon>Chromadorea</taxon>
        <taxon>Rhabditida</taxon>
        <taxon>Tylenchina</taxon>
        <taxon>Panagrolaimomorpha</taxon>
        <taxon>Panagrolaimoidea</taxon>
        <taxon>Panagrolaimidae</taxon>
        <taxon>Panagrolaimus</taxon>
    </lineage>
</organism>
<dbReference type="WBParaSite" id="PSU_v2.g671.t1">
    <property type="protein sequence ID" value="PSU_v2.g671.t1"/>
    <property type="gene ID" value="PSU_v2.g671"/>
</dbReference>
<keyword evidence="2" id="KW-1185">Reference proteome</keyword>
<evidence type="ECO:0000313" key="3">
    <source>
        <dbReference type="WBParaSite" id="PSU_v2.g671.t1"/>
    </source>
</evidence>
<dbReference type="AlphaFoldDB" id="A0A914Z8Y9"/>
<feature type="region of interest" description="Disordered" evidence="1">
    <location>
        <begin position="29"/>
        <end position="110"/>
    </location>
</feature>
<accession>A0A914Z8Y9</accession>
<sequence>MNDIGHTSALDALVHDVTGIQALVVASTDGFATGPGRPEESCRRSPGRDDQLDARPGQCAGSRTALRRTRHTHPRCRQRQGTDARHSRKSTAPADDGVRPQLRHRQRAVACQAVRARIGQHPDLIHAPLSTQTPLHPLTPATDH</sequence>
<evidence type="ECO:0000313" key="2">
    <source>
        <dbReference type="Proteomes" id="UP000887577"/>
    </source>
</evidence>
<evidence type="ECO:0000256" key="1">
    <source>
        <dbReference type="SAM" id="MobiDB-lite"/>
    </source>
</evidence>
<name>A0A914Z8Y9_9BILA</name>
<feature type="compositionally biased region" description="Basic and acidic residues" evidence="1">
    <location>
        <begin position="37"/>
        <end position="53"/>
    </location>
</feature>
<reference evidence="3" key="1">
    <citation type="submission" date="2022-11" db="UniProtKB">
        <authorList>
            <consortium name="WormBaseParasite"/>
        </authorList>
    </citation>
    <scope>IDENTIFICATION</scope>
</reference>
<protein>
    <submittedName>
        <fullName evidence="3">Uncharacterized protein</fullName>
    </submittedName>
</protein>
<proteinExistence type="predicted"/>
<feature type="compositionally biased region" description="Basic residues" evidence="1">
    <location>
        <begin position="65"/>
        <end position="78"/>
    </location>
</feature>